<proteinExistence type="predicted"/>
<dbReference type="OrthoDB" id="9795501at2"/>
<dbReference type="Pfam" id="PF01370">
    <property type="entry name" value="Epimerase"/>
    <property type="match status" value="1"/>
</dbReference>
<protein>
    <submittedName>
        <fullName evidence="2">NAD(P)-dependent oxidoreductase</fullName>
    </submittedName>
</protein>
<name>A0A4R5KSR8_9MICC</name>
<dbReference type="SUPFAM" id="SSF51735">
    <property type="entry name" value="NAD(P)-binding Rossmann-fold domains"/>
    <property type="match status" value="1"/>
</dbReference>
<evidence type="ECO:0000313" key="2">
    <source>
        <dbReference type="EMBL" id="TDF97910.1"/>
    </source>
</evidence>
<dbReference type="InterPro" id="IPR036291">
    <property type="entry name" value="NAD(P)-bd_dom_sf"/>
</dbReference>
<accession>A0A4R5KSR8</accession>
<feature type="domain" description="NAD-dependent epimerase/dehydratase" evidence="1">
    <location>
        <begin position="3"/>
        <end position="195"/>
    </location>
</feature>
<gene>
    <name evidence="2" type="ORF">E1809_07880</name>
</gene>
<dbReference type="EMBL" id="SMRU01000007">
    <property type="protein sequence ID" value="TDF97910.1"/>
    <property type="molecule type" value="Genomic_DNA"/>
</dbReference>
<comment type="caution">
    <text evidence="2">The sequence shown here is derived from an EMBL/GenBank/DDBJ whole genome shotgun (WGS) entry which is preliminary data.</text>
</comment>
<reference evidence="2 3" key="1">
    <citation type="submission" date="2019-03" db="EMBL/GenBank/DDBJ databases">
        <title>Whole genome sequence of Arthrobacter sp JH1-1.</title>
        <authorList>
            <person name="Trinh H.N."/>
        </authorList>
    </citation>
    <scope>NUCLEOTIDE SEQUENCE [LARGE SCALE GENOMIC DNA]</scope>
    <source>
        <strain evidence="2 3">JH1-1</strain>
    </source>
</reference>
<evidence type="ECO:0000313" key="3">
    <source>
        <dbReference type="Proteomes" id="UP000295511"/>
    </source>
</evidence>
<dbReference type="PANTHER" id="PTHR43103">
    <property type="entry name" value="NUCLEOSIDE-DIPHOSPHATE-SUGAR EPIMERASE"/>
    <property type="match status" value="1"/>
</dbReference>
<dbReference type="PANTHER" id="PTHR43103:SF6">
    <property type="entry name" value="PUTATIVE-RELATED"/>
    <property type="match status" value="1"/>
</dbReference>
<dbReference type="InterPro" id="IPR001509">
    <property type="entry name" value="Epimerase_deHydtase"/>
</dbReference>
<dbReference type="Gene3D" id="3.40.50.720">
    <property type="entry name" value="NAD(P)-binding Rossmann-like Domain"/>
    <property type="match status" value="1"/>
</dbReference>
<dbReference type="Proteomes" id="UP000295511">
    <property type="component" value="Unassembled WGS sequence"/>
</dbReference>
<sequence>MRIAVTGGSGKLGKSVVRRLRADGHDVMNLDRVGQREPGTVVVDLRNYGQVLDVILGLDDRHQGFDAIVHLGAIPAPGLLPDAATFENNMLSTYNVFQAARRAGIKKIVYASSETVLGLPFDVDPPYIPVDEEYPARPESTYSLVKHLEERMAIELTRWDPDLSIAGLRFSNVMDPEDYEEFPSFDADAMLRKWNLWAYIDGRDGAQAVARALENGKPGFEAFIIAAADSVMGRSSASLAAEVFPNVTVTKELGEHETMLSIDKARRLLGFSPEHSWRDYHSNRTTPTED</sequence>
<evidence type="ECO:0000259" key="1">
    <source>
        <dbReference type="Pfam" id="PF01370"/>
    </source>
</evidence>
<dbReference type="AlphaFoldDB" id="A0A4R5KSR8"/>
<organism evidence="2 3">
    <name type="scientific">Arthrobacter terricola</name>
    <dbReference type="NCBI Taxonomy" id="2547396"/>
    <lineage>
        <taxon>Bacteria</taxon>
        <taxon>Bacillati</taxon>
        <taxon>Actinomycetota</taxon>
        <taxon>Actinomycetes</taxon>
        <taxon>Micrococcales</taxon>
        <taxon>Micrococcaceae</taxon>
        <taxon>Arthrobacter</taxon>
    </lineage>
</organism>
<dbReference type="RefSeq" id="WP_133203668.1">
    <property type="nucleotide sequence ID" value="NZ_SMRU01000007.1"/>
</dbReference>
<keyword evidence="3" id="KW-1185">Reference proteome</keyword>